<dbReference type="EMBL" id="CAJVRL010000047">
    <property type="protein sequence ID" value="CAG8952801.1"/>
    <property type="molecule type" value="Genomic_DNA"/>
</dbReference>
<dbReference type="GO" id="GO:0008270">
    <property type="term" value="F:zinc ion binding"/>
    <property type="evidence" value="ECO:0007669"/>
    <property type="project" value="UniProtKB-KW"/>
</dbReference>
<evidence type="ECO:0000256" key="2">
    <source>
        <dbReference type="ARBA" id="ARBA00022771"/>
    </source>
</evidence>
<dbReference type="SUPFAM" id="SSF144232">
    <property type="entry name" value="HIT/MYND zinc finger-like"/>
    <property type="match status" value="1"/>
</dbReference>
<dbReference type="PROSITE" id="PS50865">
    <property type="entry name" value="ZF_MYND_2"/>
    <property type="match status" value="1"/>
</dbReference>
<keyword evidence="2 4" id="KW-0863">Zinc-finger</keyword>
<evidence type="ECO:0000313" key="7">
    <source>
        <dbReference type="EMBL" id="CAG8952801.1"/>
    </source>
</evidence>
<proteinExistence type="predicted"/>
<evidence type="ECO:0000256" key="1">
    <source>
        <dbReference type="ARBA" id="ARBA00022723"/>
    </source>
</evidence>
<feature type="domain" description="MYND-type" evidence="6">
    <location>
        <begin position="5"/>
        <end position="41"/>
    </location>
</feature>
<evidence type="ECO:0000256" key="5">
    <source>
        <dbReference type="SAM" id="MobiDB-lite"/>
    </source>
</evidence>
<dbReference type="AlphaFoldDB" id="A0A9N9KTG0"/>
<keyword evidence="8" id="KW-1185">Reference proteome</keyword>
<name>A0A9N9KTG0_9HELO</name>
<feature type="region of interest" description="Disordered" evidence="5">
    <location>
        <begin position="407"/>
        <end position="428"/>
    </location>
</feature>
<dbReference type="OrthoDB" id="437457at2759"/>
<reference evidence="7" key="1">
    <citation type="submission" date="2021-07" db="EMBL/GenBank/DDBJ databases">
        <authorList>
            <person name="Durling M."/>
        </authorList>
    </citation>
    <scope>NUCLEOTIDE SEQUENCE</scope>
</reference>
<comment type="caution">
    <text evidence="7">The sequence shown here is derived from an EMBL/GenBank/DDBJ whole genome shotgun (WGS) entry which is preliminary data.</text>
</comment>
<dbReference type="Gene3D" id="6.10.140.2220">
    <property type="match status" value="1"/>
</dbReference>
<gene>
    <name evidence="7" type="ORF">HYFRA_00009046</name>
</gene>
<organism evidence="7 8">
    <name type="scientific">Hymenoscyphus fraxineus</name>
    <dbReference type="NCBI Taxonomy" id="746836"/>
    <lineage>
        <taxon>Eukaryota</taxon>
        <taxon>Fungi</taxon>
        <taxon>Dikarya</taxon>
        <taxon>Ascomycota</taxon>
        <taxon>Pezizomycotina</taxon>
        <taxon>Leotiomycetes</taxon>
        <taxon>Helotiales</taxon>
        <taxon>Helotiaceae</taxon>
        <taxon>Hymenoscyphus</taxon>
    </lineage>
</organism>
<dbReference type="PROSITE" id="PS01360">
    <property type="entry name" value="ZF_MYND_1"/>
    <property type="match status" value="1"/>
</dbReference>
<evidence type="ECO:0000256" key="3">
    <source>
        <dbReference type="ARBA" id="ARBA00022833"/>
    </source>
</evidence>
<evidence type="ECO:0000259" key="6">
    <source>
        <dbReference type="PROSITE" id="PS50865"/>
    </source>
</evidence>
<keyword evidence="1" id="KW-0479">Metal-binding</keyword>
<sequence>MDSLCAVCGKDAPYKCETCDSIFYCGEACQAKDGPLHKLLCQEIKSFLETRPSPHDSPVRVFRLGLKFPKKSALPELVWIPCKLQISPVGKAEWSPDLRASLDCDIQSLFIKKSESCRFGSRVLIGQMPHPEDDDDAEYEENMALRTLLAGKKSIEPCIGEETVPNSFDASLRGPYVALAYGPQDPDGGYVEYRDMTLADLRHVIQHLAQEVGMFASLSRNPFVIFDEKDWVQAVHVECQLEGKSRKKRYRQITISKKHSIFAPAKRSKGCKVTQAMGFPLRLQFGPGSPCLETCSPWDLQLEALTPSGYRKWVLGEGYSPYEHPIHKSVLVVRCDENGTPGNVMADQVEALTDFGHHSEDSCLLLIDPALINDPFEELTQKQFKPLREAFQEWFIDYTMNVDKREDMEERNGEGSISGISPFAMPGLKAYKGKGKREIDLDGE</sequence>
<keyword evidence="3" id="KW-0862">Zinc</keyword>
<dbReference type="Pfam" id="PF01753">
    <property type="entry name" value="zf-MYND"/>
    <property type="match status" value="1"/>
</dbReference>
<accession>A0A9N9KTG0</accession>
<evidence type="ECO:0000256" key="4">
    <source>
        <dbReference type="PROSITE-ProRule" id="PRU00134"/>
    </source>
</evidence>
<dbReference type="InterPro" id="IPR002893">
    <property type="entry name" value="Znf_MYND"/>
</dbReference>
<evidence type="ECO:0000313" key="8">
    <source>
        <dbReference type="Proteomes" id="UP000696280"/>
    </source>
</evidence>
<protein>
    <recommendedName>
        <fullName evidence="6">MYND-type domain-containing protein</fullName>
    </recommendedName>
</protein>
<dbReference type="Proteomes" id="UP000696280">
    <property type="component" value="Unassembled WGS sequence"/>
</dbReference>